<evidence type="ECO:0000313" key="10">
    <source>
        <dbReference type="Proteomes" id="UP000241912"/>
    </source>
</evidence>
<dbReference type="EC" id="2.7.7.108" evidence="8"/>
<comment type="catalytic activity">
    <reaction evidence="8">
        <text>L-histidyl-[protein] + UTP = N(tele)-(5'-uridylyl)-L-histidyl-[protein] + diphosphate</text>
        <dbReference type="Rhea" id="RHEA:83891"/>
        <dbReference type="Rhea" id="RHEA-COMP:9745"/>
        <dbReference type="Rhea" id="RHEA-COMP:20239"/>
        <dbReference type="ChEBI" id="CHEBI:29979"/>
        <dbReference type="ChEBI" id="CHEBI:33019"/>
        <dbReference type="ChEBI" id="CHEBI:46398"/>
        <dbReference type="ChEBI" id="CHEBI:233474"/>
    </reaction>
</comment>
<evidence type="ECO:0000256" key="5">
    <source>
        <dbReference type="ARBA" id="ARBA00022741"/>
    </source>
</evidence>
<dbReference type="GO" id="GO:0005524">
    <property type="term" value="F:ATP binding"/>
    <property type="evidence" value="ECO:0007669"/>
    <property type="project" value="UniProtKB-UniRule"/>
</dbReference>
<dbReference type="GO" id="GO:0000287">
    <property type="term" value="F:magnesium ion binding"/>
    <property type="evidence" value="ECO:0007669"/>
    <property type="project" value="UniProtKB-UniRule"/>
</dbReference>
<feature type="active site" description="Proton acceptor" evidence="8">
    <location>
        <position position="258"/>
    </location>
</feature>
<proteinExistence type="inferred from homology"/>
<dbReference type="HAMAP" id="MF_00692">
    <property type="entry name" value="SelO"/>
    <property type="match status" value="1"/>
</dbReference>
<comment type="caution">
    <text evidence="9">The sequence shown here is derived from an EMBL/GenBank/DDBJ whole genome shotgun (WGS) entry which is preliminary data.</text>
</comment>
<keyword evidence="10" id="KW-1185">Reference proteome</keyword>
<evidence type="ECO:0000256" key="1">
    <source>
        <dbReference type="ARBA" id="ARBA00009747"/>
    </source>
</evidence>
<comment type="catalytic activity">
    <reaction evidence="8">
        <text>L-threonyl-[protein] + ATP = 3-O-(5'-adenylyl)-L-threonyl-[protein] + diphosphate</text>
        <dbReference type="Rhea" id="RHEA:54292"/>
        <dbReference type="Rhea" id="RHEA-COMP:11060"/>
        <dbReference type="Rhea" id="RHEA-COMP:13847"/>
        <dbReference type="ChEBI" id="CHEBI:30013"/>
        <dbReference type="ChEBI" id="CHEBI:30616"/>
        <dbReference type="ChEBI" id="CHEBI:33019"/>
        <dbReference type="ChEBI" id="CHEBI:138113"/>
        <dbReference type="EC" id="2.7.7.108"/>
    </reaction>
</comment>
<reference evidence="9 10" key="1">
    <citation type="submission" date="2018-03" db="EMBL/GenBank/DDBJ databases">
        <title>Draft genome of Nitrosomonas supralitoralis APG5.</title>
        <authorList>
            <person name="Urakawa H."/>
            <person name="Lopez J.V."/>
        </authorList>
    </citation>
    <scope>NUCLEOTIDE SEQUENCE [LARGE SCALE GENOMIC DNA]</scope>
    <source>
        <strain evidence="9 10">APG5</strain>
    </source>
</reference>
<comment type="catalytic activity">
    <reaction evidence="8">
        <text>L-tyrosyl-[protein] + UTP = O-(5'-uridylyl)-L-tyrosyl-[protein] + diphosphate</text>
        <dbReference type="Rhea" id="RHEA:83887"/>
        <dbReference type="Rhea" id="RHEA-COMP:10136"/>
        <dbReference type="Rhea" id="RHEA-COMP:20238"/>
        <dbReference type="ChEBI" id="CHEBI:33019"/>
        <dbReference type="ChEBI" id="CHEBI:46398"/>
        <dbReference type="ChEBI" id="CHEBI:46858"/>
        <dbReference type="ChEBI" id="CHEBI:90602"/>
    </reaction>
</comment>
<dbReference type="NCBIfam" id="NF000658">
    <property type="entry name" value="PRK00029.1"/>
    <property type="match status" value="1"/>
</dbReference>
<feature type="binding site" evidence="8">
    <location>
        <position position="259"/>
    </location>
    <ligand>
        <name>Mg(2+)</name>
        <dbReference type="ChEBI" id="CHEBI:18420"/>
    </ligand>
</feature>
<keyword evidence="4 8" id="KW-0479">Metal-binding</keyword>
<dbReference type="AlphaFoldDB" id="A0A2P7NR51"/>
<keyword evidence="3 8" id="KW-0548">Nucleotidyltransferase</keyword>
<keyword evidence="8" id="KW-0464">Manganese</keyword>
<evidence type="ECO:0000313" key="9">
    <source>
        <dbReference type="EMBL" id="PSJ15909.1"/>
    </source>
</evidence>
<feature type="binding site" evidence="8">
    <location>
        <position position="132"/>
    </location>
    <ligand>
        <name>ATP</name>
        <dbReference type="ChEBI" id="CHEBI:30616"/>
    </ligand>
</feature>
<comment type="cofactor">
    <cofactor evidence="8">
        <name>Mg(2+)</name>
        <dbReference type="ChEBI" id="CHEBI:18420"/>
    </cofactor>
    <cofactor evidence="8">
        <name>Mn(2+)</name>
        <dbReference type="ChEBI" id="CHEBI:29035"/>
    </cofactor>
</comment>
<evidence type="ECO:0000256" key="3">
    <source>
        <dbReference type="ARBA" id="ARBA00022695"/>
    </source>
</evidence>
<feature type="binding site" evidence="8">
    <location>
        <position position="268"/>
    </location>
    <ligand>
        <name>Mg(2+)</name>
        <dbReference type="ChEBI" id="CHEBI:18420"/>
    </ligand>
</feature>
<dbReference type="PANTHER" id="PTHR12153">
    <property type="entry name" value="SELENOPROTEIN O"/>
    <property type="match status" value="1"/>
</dbReference>
<dbReference type="Proteomes" id="UP000241912">
    <property type="component" value="Unassembled WGS sequence"/>
</dbReference>
<dbReference type="Pfam" id="PF02696">
    <property type="entry name" value="SelO"/>
    <property type="match status" value="1"/>
</dbReference>
<dbReference type="GO" id="GO:0070733">
    <property type="term" value="F:AMPylase activity"/>
    <property type="evidence" value="ECO:0007669"/>
    <property type="project" value="UniProtKB-EC"/>
</dbReference>
<evidence type="ECO:0000256" key="6">
    <source>
        <dbReference type="ARBA" id="ARBA00022840"/>
    </source>
</evidence>
<feature type="binding site" evidence="8">
    <location>
        <position position="98"/>
    </location>
    <ligand>
        <name>ATP</name>
        <dbReference type="ChEBI" id="CHEBI:30616"/>
    </ligand>
</feature>
<dbReference type="EMBL" id="PXXU01000104">
    <property type="protein sequence ID" value="PSJ15909.1"/>
    <property type="molecule type" value="Genomic_DNA"/>
</dbReference>
<dbReference type="GO" id="GO:0030145">
    <property type="term" value="F:manganese ion binding"/>
    <property type="evidence" value="ECO:0007669"/>
    <property type="project" value="UniProtKB-UniRule"/>
</dbReference>
<feature type="binding site" evidence="8">
    <location>
        <position position="268"/>
    </location>
    <ligand>
        <name>ATP</name>
        <dbReference type="ChEBI" id="CHEBI:30616"/>
    </ligand>
</feature>
<organism evidence="9 10">
    <name type="scientific">Nitrosomonas supralitoralis</name>
    <dbReference type="NCBI Taxonomy" id="2116706"/>
    <lineage>
        <taxon>Bacteria</taxon>
        <taxon>Pseudomonadati</taxon>
        <taxon>Pseudomonadota</taxon>
        <taxon>Betaproteobacteria</taxon>
        <taxon>Nitrosomonadales</taxon>
        <taxon>Nitrosomonadaceae</taxon>
        <taxon>Nitrosomonas</taxon>
    </lineage>
</organism>
<evidence type="ECO:0000256" key="4">
    <source>
        <dbReference type="ARBA" id="ARBA00022723"/>
    </source>
</evidence>
<dbReference type="OrthoDB" id="9776281at2"/>
<keyword evidence="7 8" id="KW-0460">Magnesium</keyword>
<evidence type="ECO:0000256" key="8">
    <source>
        <dbReference type="HAMAP-Rule" id="MF_00692"/>
    </source>
</evidence>
<keyword evidence="2 8" id="KW-0808">Transferase</keyword>
<feature type="binding site" evidence="8">
    <location>
        <position position="99"/>
    </location>
    <ligand>
        <name>ATP</name>
        <dbReference type="ChEBI" id="CHEBI:30616"/>
    </ligand>
</feature>
<dbReference type="InterPro" id="IPR003846">
    <property type="entry name" value="SelO"/>
</dbReference>
<gene>
    <name evidence="8" type="primary">ydiU</name>
    <name evidence="8" type="synonym">selO</name>
    <name evidence="9" type="ORF">C7H79_16395</name>
</gene>
<dbReference type="RefSeq" id="WP_106708328.1">
    <property type="nucleotide sequence ID" value="NZ_PXXU01000104.1"/>
</dbReference>
<sequence>MKLQKEHANDRVGWRFDNSYARLPDYFFAQMSPVPVRAPQTVILNPVLAESLGLDIGALTAEEVALLFSGNVMPQGAQPIAQAYAGHQFGHFTMLGDGRAILLGEHLTPTNERFDIQLKGSGQTPFSRRGDGRAALAPMLREYIISEAMHGLGIPSTRSLAVATTGEQVMRETLLPGAILTRVAASHLRVGTFEYAAGQSDVNAIRILADYTIQRHYSDLKDATNPYLSLLNRVIERQAALIAKWLLSGFIHGVMNTDNMSISGETIDYGPCAFMDAYNPNTVFSSIDQNGRYRYSNQPLMAQWNLARLAETLLPMIDPVQEKAVTLAEEAIHAFPEIYQSEWMAGMRKKLGLITEEANDPELITDLLTWMYQHQADYTNTFRALISEAFPGGNMFQDAGFEAWYVRWQARLARQPEPKEISLRLMQVNNPAIIPRNHRVEEALSAASEQGDYTLIQQLIAAVANPYADVAEYYEYRTPPAPSERVYQTFCGT</sequence>
<keyword evidence="6 8" id="KW-0067">ATP-binding</keyword>
<feature type="binding site" evidence="8">
    <location>
        <position position="182"/>
    </location>
    <ligand>
        <name>ATP</name>
        <dbReference type="ChEBI" id="CHEBI:30616"/>
    </ligand>
</feature>
<name>A0A2P7NR51_9PROT</name>
<feature type="binding site" evidence="8">
    <location>
        <position position="131"/>
    </location>
    <ligand>
        <name>ATP</name>
        <dbReference type="ChEBI" id="CHEBI:30616"/>
    </ligand>
</feature>
<feature type="binding site" evidence="8">
    <location>
        <position position="189"/>
    </location>
    <ligand>
        <name>ATP</name>
        <dbReference type="ChEBI" id="CHEBI:30616"/>
    </ligand>
</feature>
<evidence type="ECO:0000256" key="2">
    <source>
        <dbReference type="ARBA" id="ARBA00022679"/>
    </source>
</evidence>
<dbReference type="PANTHER" id="PTHR12153:SF15">
    <property type="entry name" value="PROTEIN ADENYLYLTRANSFERASE SELO, MITOCHONDRIAL"/>
    <property type="match status" value="1"/>
</dbReference>
<comment type="function">
    <text evidence="8">Nucleotidyltransferase involved in the post-translational modification of proteins. It can catalyze the addition of adenosine monophosphate (AMP) or uridine monophosphate (UMP) to a protein, resulting in modifications known as AMPylation and UMPylation.</text>
</comment>
<comment type="catalytic activity">
    <reaction evidence="8">
        <text>L-seryl-[protein] + ATP = 3-O-(5'-adenylyl)-L-seryl-[protein] + diphosphate</text>
        <dbReference type="Rhea" id="RHEA:58120"/>
        <dbReference type="Rhea" id="RHEA-COMP:9863"/>
        <dbReference type="Rhea" id="RHEA-COMP:15073"/>
        <dbReference type="ChEBI" id="CHEBI:29999"/>
        <dbReference type="ChEBI" id="CHEBI:30616"/>
        <dbReference type="ChEBI" id="CHEBI:33019"/>
        <dbReference type="ChEBI" id="CHEBI:142516"/>
        <dbReference type="EC" id="2.7.7.108"/>
    </reaction>
</comment>
<comment type="catalytic activity">
    <reaction evidence="8">
        <text>L-seryl-[protein] + UTP = O-(5'-uridylyl)-L-seryl-[protein] + diphosphate</text>
        <dbReference type="Rhea" id="RHEA:64604"/>
        <dbReference type="Rhea" id="RHEA-COMP:9863"/>
        <dbReference type="Rhea" id="RHEA-COMP:16635"/>
        <dbReference type="ChEBI" id="CHEBI:29999"/>
        <dbReference type="ChEBI" id="CHEBI:33019"/>
        <dbReference type="ChEBI" id="CHEBI:46398"/>
        <dbReference type="ChEBI" id="CHEBI:156051"/>
    </reaction>
</comment>
<keyword evidence="5 8" id="KW-0547">Nucleotide-binding</keyword>
<feature type="binding site" evidence="8">
    <location>
        <position position="96"/>
    </location>
    <ligand>
        <name>ATP</name>
        <dbReference type="ChEBI" id="CHEBI:30616"/>
    </ligand>
</feature>
<accession>A0A2P7NR51</accession>
<evidence type="ECO:0000256" key="7">
    <source>
        <dbReference type="ARBA" id="ARBA00022842"/>
    </source>
</evidence>
<protein>
    <recommendedName>
        <fullName evidence="8">Protein nucleotidyltransferase YdiU</fullName>
        <ecNumber evidence="8">2.7.7.-</ecNumber>
    </recommendedName>
    <alternativeName>
        <fullName evidence="8">Protein adenylyltransferase YdiU</fullName>
        <ecNumber evidence="8">2.7.7.108</ecNumber>
    </alternativeName>
    <alternativeName>
        <fullName evidence="8">Protein uridylyltransferase YdiU</fullName>
        <ecNumber evidence="8">2.7.7.-</ecNumber>
    </alternativeName>
</protein>
<dbReference type="EC" id="2.7.7.-" evidence="8"/>
<feature type="binding site" evidence="8">
    <location>
        <position position="119"/>
    </location>
    <ligand>
        <name>ATP</name>
        <dbReference type="ChEBI" id="CHEBI:30616"/>
    </ligand>
</feature>
<comment type="catalytic activity">
    <reaction evidence="8">
        <text>L-tyrosyl-[protein] + ATP = O-(5'-adenylyl)-L-tyrosyl-[protein] + diphosphate</text>
        <dbReference type="Rhea" id="RHEA:54288"/>
        <dbReference type="Rhea" id="RHEA-COMP:10136"/>
        <dbReference type="Rhea" id="RHEA-COMP:13846"/>
        <dbReference type="ChEBI" id="CHEBI:30616"/>
        <dbReference type="ChEBI" id="CHEBI:33019"/>
        <dbReference type="ChEBI" id="CHEBI:46858"/>
        <dbReference type="ChEBI" id="CHEBI:83624"/>
        <dbReference type="EC" id="2.7.7.108"/>
    </reaction>
</comment>
<comment type="similarity">
    <text evidence="1 8">Belongs to the SELO family.</text>
</comment>